<feature type="domain" description="TrwC relaxase" evidence="4">
    <location>
        <begin position="14"/>
        <end position="301"/>
    </location>
</feature>
<evidence type="ECO:0000313" key="5">
    <source>
        <dbReference type="EMBL" id="MDQ0547550.1"/>
    </source>
</evidence>
<dbReference type="GO" id="GO:0005524">
    <property type="term" value="F:ATP binding"/>
    <property type="evidence" value="ECO:0007669"/>
    <property type="project" value="UniProtKB-KW"/>
</dbReference>
<dbReference type="SUPFAM" id="SSF52540">
    <property type="entry name" value="P-loop containing nucleoside triphosphate hydrolases"/>
    <property type="match status" value="1"/>
</dbReference>
<dbReference type="PANTHER" id="PTHR43788">
    <property type="entry name" value="DNA2/NAM7 HELICASE FAMILY MEMBER"/>
    <property type="match status" value="1"/>
</dbReference>
<dbReference type="GO" id="GO:0017116">
    <property type="term" value="F:single-stranded DNA helicase activity"/>
    <property type="evidence" value="ECO:0007669"/>
    <property type="project" value="TreeGrafter"/>
</dbReference>
<gene>
    <name evidence="5" type="ORF">QO001_006509</name>
</gene>
<feature type="compositionally biased region" description="Low complexity" evidence="3">
    <location>
        <begin position="529"/>
        <end position="552"/>
    </location>
</feature>
<dbReference type="EMBL" id="JAUSWL010000029">
    <property type="protein sequence ID" value="MDQ0547550.1"/>
    <property type="molecule type" value="Genomic_DNA"/>
</dbReference>
<accession>A0AAJ1TV95</accession>
<reference evidence="5" key="1">
    <citation type="submission" date="2023-07" db="EMBL/GenBank/DDBJ databases">
        <title>Genomic Encyclopedia of Type Strains, Phase IV (KMG-IV): sequencing the most valuable type-strain genomes for metagenomic binning, comparative biology and taxonomic classification.</title>
        <authorList>
            <person name="Goeker M."/>
        </authorList>
    </citation>
    <scope>NUCLEOTIDE SEQUENCE</scope>
    <source>
        <strain evidence="5">DSM 19569</strain>
    </source>
</reference>
<dbReference type="GO" id="GO:0006310">
    <property type="term" value="P:DNA recombination"/>
    <property type="evidence" value="ECO:0007669"/>
    <property type="project" value="TreeGrafter"/>
</dbReference>
<evidence type="ECO:0000256" key="2">
    <source>
        <dbReference type="ARBA" id="ARBA00022840"/>
    </source>
</evidence>
<dbReference type="Gene3D" id="3.40.50.300">
    <property type="entry name" value="P-loop containing nucleotide triphosphate hydrolases"/>
    <property type="match status" value="2"/>
</dbReference>
<evidence type="ECO:0000313" key="6">
    <source>
        <dbReference type="Proteomes" id="UP001223420"/>
    </source>
</evidence>
<protein>
    <submittedName>
        <fullName evidence="5">Conjugative relaxase-like TrwC/TraI family protein</fullName>
    </submittedName>
</protein>
<comment type="caution">
    <text evidence="5">The sequence shown here is derived from an EMBL/GenBank/DDBJ whole genome shotgun (WGS) entry which is preliminary data.</text>
</comment>
<dbReference type="SUPFAM" id="SSF55464">
    <property type="entry name" value="Origin of replication-binding domain, RBD-like"/>
    <property type="match status" value="1"/>
</dbReference>
<dbReference type="AlphaFoldDB" id="A0AAJ1TV95"/>
<name>A0AAJ1TV95_9HYPH</name>
<proteinExistence type="predicted"/>
<dbReference type="InterPro" id="IPR050534">
    <property type="entry name" value="Coronavir_polyprotein_1ab"/>
</dbReference>
<organism evidence="5 6">
    <name type="scientific">Methylobacterium brachiatum</name>
    <dbReference type="NCBI Taxonomy" id="269660"/>
    <lineage>
        <taxon>Bacteria</taxon>
        <taxon>Pseudomonadati</taxon>
        <taxon>Pseudomonadota</taxon>
        <taxon>Alphaproteobacteria</taxon>
        <taxon>Hyphomicrobiales</taxon>
        <taxon>Methylobacteriaceae</taxon>
        <taxon>Methylobacterium</taxon>
    </lineage>
</organism>
<dbReference type="InterPro" id="IPR027417">
    <property type="entry name" value="P-loop_NTPase"/>
</dbReference>
<keyword evidence="2" id="KW-0067">ATP-binding</keyword>
<dbReference type="Pfam" id="PF08751">
    <property type="entry name" value="TrwC"/>
    <property type="match status" value="1"/>
</dbReference>
<dbReference type="PANTHER" id="PTHR43788:SF6">
    <property type="entry name" value="DNA HELICASE B"/>
    <property type="match status" value="1"/>
</dbReference>
<evidence type="ECO:0000256" key="1">
    <source>
        <dbReference type="ARBA" id="ARBA00022741"/>
    </source>
</evidence>
<feature type="region of interest" description="Disordered" evidence="3">
    <location>
        <begin position="526"/>
        <end position="552"/>
    </location>
</feature>
<dbReference type="CDD" id="cd17933">
    <property type="entry name" value="DEXSc_RecD-like"/>
    <property type="match status" value="1"/>
</dbReference>
<evidence type="ECO:0000256" key="3">
    <source>
        <dbReference type="SAM" id="MobiDB-lite"/>
    </source>
</evidence>
<sequence length="986" mass="105420">MTATLHRLGAGSPAALYYTNDSQHEARPDRRDEYYASDGAGVWWSSGETVVRHGAAIEASSFRDLCAGYHPGTGKPLVRGAGAGHWAGQDCTMTPGKSVSVLWMAGTPEQRGAIEAAHRSAVERALAFVAAEGLVTVRTGAGGVQQHRPSDLIVARFDHYTTREGDPNLHCHCVFLNVAGAPPNSTSDRYKNQNHLTIEVEGLYARQLGVGAAYRAALAEELRARFGLRYREAGRGQWEIAGLPETVLAAFSKRSGQILDYAGAEATAAQREIAALATRRGKHELPTGPELEARWREELAECALDPWQGVRHPELDPILIATAVRDAEREPPIDPPEIPGDGPVARAASALFRHASVLARKDLLQRALELASLQGLGVDTVGAELAHLERGGALLPLADAAMVPGASACWTSPGIAACEAAMLRAADRLLERVWITPEAVAAALARADHLSPEQGEAVRHAANADGVSLLQAGAGTGKTTTAAALVEAAHGAKLRVIGLAPSWVAADELARSTGIPAQAIARWRHDQVSAPASDASPRADPSRSAPSPALDPDTLVLVDEAGMVSTRDLEAVLSAARTAGAKVVLIGDRRQLASVGGASALRAVAEVVGRSAVLGEVRRQTVDWQRAASVVMARGDVEAGVRAYAAEDRIELIASAEAAQDRVIALWSEQRTAYGDDVLIVTRRNADAAALNARARAALRAEGRLGPDLIALPTRDREDKRASLALAVGDSLRFGESLPHLGLRNGNRARVEAIIAEPDGGTHLRLALEDGRVIEAAWTELARKLRFGREKLQPKIVHAWAGTAYAAQGRTSSAAVMYLGASTDAREMYVGLTRHRHEARVVVERDRLDALCRQRQADPRMPATDTMVLERLFREARTYHEKANVVDYAADRVAFMDHGGLGVREPAAQGIDVGRAVRAARALHEAASWLGIERLIVPAWRVIDAYGRRLTRTPGPAARALVAQLARRLGHPIPMPDRDRGHGVER</sequence>
<dbReference type="RefSeq" id="WP_307356264.1">
    <property type="nucleotide sequence ID" value="NZ_JAUSWL010000029.1"/>
</dbReference>
<dbReference type="Pfam" id="PF13604">
    <property type="entry name" value="AAA_30"/>
    <property type="match status" value="1"/>
</dbReference>
<dbReference type="GO" id="GO:0009338">
    <property type="term" value="C:exodeoxyribonuclease V complex"/>
    <property type="evidence" value="ECO:0007669"/>
    <property type="project" value="TreeGrafter"/>
</dbReference>
<evidence type="ECO:0000259" key="4">
    <source>
        <dbReference type="Pfam" id="PF08751"/>
    </source>
</evidence>
<dbReference type="InterPro" id="IPR014862">
    <property type="entry name" value="TrwC"/>
</dbReference>
<dbReference type="Proteomes" id="UP001223420">
    <property type="component" value="Unassembled WGS sequence"/>
</dbReference>
<dbReference type="NCBIfam" id="NF041492">
    <property type="entry name" value="MobF"/>
    <property type="match status" value="1"/>
</dbReference>
<keyword evidence="1" id="KW-0547">Nucleotide-binding</keyword>
<dbReference type="Gene3D" id="2.30.30.940">
    <property type="match status" value="1"/>
</dbReference>